<gene>
    <name evidence="2" type="ORF">DDE18_20985</name>
</gene>
<dbReference type="Proteomes" id="UP000246018">
    <property type="component" value="Unassembled WGS sequence"/>
</dbReference>
<sequence>MRGLPDEHDGLESGMALCLSGGGCRAMLQDPLDADSAGTMPLADIFTRLDAMPEALLVNCGDVVADAGVRSCVDREPDRGRLPYPARPLSDASAYGA</sequence>
<proteinExistence type="predicted"/>
<keyword evidence="3" id="KW-1185">Reference proteome</keyword>
<accession>A0A2T8F5A5</accession>
<evidence type="ECO:0000256" key="1">
    <source>
        <dbReference type="SAM" id="MobiDB-lite"/>
    </source>
</evidence>
<feature type="region of interest" description="Disordered" evidence="1">
    <location>
        <begin position="75"/>
        <end position="97"/>
    </location>
</feature>
<comment type="caution">
    <text evidence="2">The sequence shown here is derived from an EMBL/GenBank/DDBJ whole genome shotgun (WGS) entry which is preliminary data.</text>
</comment>
<dbReference type="EMBL" id="QDGZ01000012">
    <property type="protein sequence ID" value="PVG80860.1"/>
    <property type="molecule type" value="Genomic_DNA"/>
</dbReference>
<dbReference type="AlphaFoldDB" id="A0A2T8F5A5"/>
<reference evidence="2 3" key="1">
    <citation type="submission" date="2018-04" db="EMBL/GenBank/DDBJ databases">
        <title>Genome of Nocardioides gansuensis WSJ-1.</title>
        <authorList>
            <person name="Wu S."/>
            <person name="Wang G."/>
        </authorList>
    </citation>
    <scope>NUCLEOTIDE SEQUENCE [LARGE SCALE GENOMIC DNA]</scope>
    <source>
        <strain evidence="2 3">WSJ-1</strain>
    </source>
</reference>
<organism evidence="2 3">
    <name type="scientific">Nocardioides gansuensis</name>
    <dbReference type="NCBI Taxonomy" id="2138300"/>
    <lineage>
        <taxon>Bacteria</taxon>
        <taxon>Bacillati</taxon>
        <taxon>Actinomycetota</taxon>
        <taxon>Actinomycetes</taxon>
        <taxon>Propionibacteriales</taxon>
        <taxon>Nocardioidaceae</taxon>
        <taxon>Nocardioides</taxon>
    </lineage>
</organism>
<evidence type="ECO:0000313" key="3">
    <source>
        <dbReference type="Proteomes" id="UP000246018"/>
    </source>
</evidence>
<protein>
    <submittedName>
        <fullName evidence="2">Uncharacterized protein</fullName>
    </submittedName>
</protein>
<dbReference type="PROSITE" id="PS51257">
    <property type="entry name" value="PROKAR_LIPOPROTEIN"/>
    <property type="match status" value="1"/>
</dbReference>
<name>A0A2T8F5A5_9ACTN</name>
<evidence type="ECO:0000313" key="2">
    <source>
        <dbReference type="EMBL" id="PVG80860.1"/>
    </source>
</evidence>